<keyword evidence="2" id="KW-1003">Cell membrane</keyword>
<feature type="transmembrane region" description="Helical" evidence="7">
    <location>
        <begin position="86"/>
        <end position="104"/>
    </location>
</feature>
<organism evidence="8 9">
    <name type="scientific">Cellulomonas fimi</name>
    <dbReference type="NCBI Taxonomy" id="1708"/>
    <lineage>
        <taxon>Bacteria</taxon>
        <taxon>Bacillati</taxon>
        <taxon>Actinomycetota</taxon>
        <taxon>Actinomycetes</taxon>
        <taxon>Micrococcales</taxon>
        <taxon>Cellulomonadaceae</taxon>
        <taxon>Cellulomonas</taxon>
    </lineage>
</organism>
<feature type="transmembrane region" description="Helical" evidence="7">
    <location>
        <begin position="111"/>
        <end position="127"/>
    </location>
</feature>
<comment type="caution">
    <text evidence="8">The sequence shown here is derived from an EMBL/GenBank/DDBJ whole genome shotgun (WGS) entry which is preliminary data.</text>
</comment>
<evidence type="ECO:0000256" key="1">
    <source>
        <dbReference type="ARBA" id="ARBA00004651"/>
    </source>
</evidence>
<evidence type="ECO:0000313" key="9">
    <source>
        <dbReference type="Proteomes" id="UP000562124"/>
    </source>
</evidence>
<feature type="transmembrane region" description="Helical" evidence="7">
    <location>
        <begin position="133"/>
        <end position="153"/>
    </location>
</feature>
<name>A0A7Y0LVZ8_CELFI</name>
<feature type="transmembrane region" description="Helical" evidence="7">
    <location>
        <begin position="290"/>
        <end position="309"/>
    </location>
</feature>
<feature type="transmembrane region" description="Helical" evidence="7">
    <location>
        <begin position="36"/>
        <end position="60"/>
    </location>
</feature>
<accession>A0A7Y0LVZ8</accession>
<dbReference type="CDD" id="cd06580">
    <property type="entry name" value="TM_PBP1_transp_TpRbsC_like"/>
    <property type="match status" value="1"/>
</dbReference>
<reference evidence="8 9" key="1">
    <citation type="submission" date="2020-04" db="EMBL/GenBank/DDBJ databases">
        <title>Sequencing and Assembly of C. fimi.</title>
        <authorList>
            <person name="Ramsey A.R."/>
        </authorList>
    </citation>
    <scope>NUCLEOTIDE SEQUENCE [LARGE SCALE GENOMIC DNA]</scope>
    <source>
        <strain evidence="8 9">SB</strain>
    </source>
</reference>
<dbReference type="InterPro" id="IPR001851">
    <property type="entry name" value="ABC_transp_permease"/>
</dbReference>
<dbReference type="GO" id="GO:0005886">
    <property type="term" value="C:plasma membrane"/>
    <property type="evidence" value="ECO:0007669"/>
    <property type="project" value="UniProtKB-SubCell"/>
</dbReference>
<dbReference type="GO" id="GO:0022857">
    <property type="term" value="F:transmembrane transporter activity"/>
    <property type="evidence" value="ECO:0007669"/>
    <property type="project" value="InterPro"/>
</dbReference>
<gene>
    <name evidence="8" type="ORF">HIR71_03330</name>
</gene>
<keyword evidence="5 7" id="KW-0472">Membrane</keyword>
<feature type="region of interest" description="Disordered" evidence="6">
    <location>
        <begin position="1"/>
        <end position="23"/>
    </location>
</feature>
<keyword evidence="9" id="KW-1185">Reference proteome</keyword>
<evidence type="ECO:0000256" key="7">
    <source>
        <dbReference type="SAM" id="Phobius"/>
    </source>
</evidence>
<dbReference type="Proteomes" id="UP000562124">
    <property type="component" value="Unassembled WGS sequence"/>
</dbReference>
<sequence length="404" mass="41816">MSVETTDVGMPAPSAPADRGRRRGPWPILRRAAMSLLGPAPVSIGLALVLGGVVIALAGADPITAYRVMGEGALTGPGLVNTFQRAVPLVGMALALAVAFRAGVFNLGGEGQMVLGGLAGTVVALFVPGPGLLVMLLAFAAAVLAGGLWGALSAVLETRLAVPILISSLLLSYPARYFSSYLVRFPLKEKGSSLVATEPVPEAVRIPSLLSESSPLGAAIARALGPENILVRLTSTLDWSLVVVALLIVAVLVFNRRTPAGFEAGITGLNPHFARYAGVRTDRLKVSTMFVSGGIAGLVGIMLVLGSQIRLVDGALIATNYAWTGLLVALLAGSRPLRVAVAGAFFAAIIVGGEAMQRSAGVSAQISQLIQAIVIVLIAIRVQVTWRRRAKSTVREQSDDLGRV</sequence>
<feature type="transmembrane region" description="Helical" evidence="7">
    <location>
        <begin position="315"/>
        <end position="332"/>
    </location>
</feature>
<evidence type="ECO:0000256" key="3">
    <source>
        <dbReference type="ARBA" id="ARBA00022692"/>
    </source>
</evidence>
<comment type="subcellular location">
    <subcellularLocation>
        <location evidence="1">Cell membrane</location>
        <topology evidence="1">Multi-pass membrane protein</topology>
    </subcellularLocation>
</comment>
<feature type="transmembrane region" description="Helical" evidence="7">
    <location>
        <begin position="160"/>
        <end position="178"/>
    </location>
</feature>
<feature type="transmembrane region" description="Helical" evidence="7">
    <location>
        <begin position="362"/>
        <end position="382"/>
    </location>
</feature>
<evidence type="ECO:0000256" key="4">
    <source>
        <dbReference type="ARBA" id="ARBA00022989"/>
    </source>
</evidence>
<dbReference type="PANTHER" id="PTHR47089:SF1">
    <property type="entry name" value="GUANOSINE ABC TRANSPORTER PERMEASE PROTEIN NUPP"/>
    <property type="match status" value="1"/>
</dbReference>
<dbReference type="RefSeq" id="WP_169323415.1">
    <property type="nucleotide sequence ID" value="NZ_JABCJJ010000003.1"/>
</dbReference>
<keyword evidence="4 7" id="KW-1133">Transmembrane helix</keyword>
<dbReference type="PANTHER" id="PTHR47089">
    <property type="entry name" value="ABC TRANSPORTER, PERMEASE PROTEIN"/>
    <property type="match status" value="1"/>
</dbReference>
<feature type="transmembrane region" description="Helical" evidence="7">
    <location>
        <begin position="339"/>
        <end position="356"/>
    </location>
</feature>
<evidence type="ECO:0000256" key="5">
    <source>
        <dbReference type="ARBA" id="ARBA00023136"/>
    </source>
</evidence>
<evidence type="ECO:0000256" key="2">
    <source>
        <dbReference type="ARBA" id="ARBA00022475"/>
    </source>
</evidence>
<dbReference type="AlphaFoldDB" id="A0A7Y0LVZ8"/>
<evidence type="ECO:0000313" key="8">
    <source>
        <dbReference type="EMBL" id="NMR19256.1"/>
    </source>
</evidence>
<proteinExistence type="predicted"/>
<dbReference type="Pfam" id="PF02653">
    <property type="entry name" value="BPD_transp_2"/>
    <property type="match status" value="1"/>
</dbReference>
<dbReference type="EMBL" id="JABCJJ010000003">
    <property type="protein sequence ID" value="NMR19256.1"/>
    <property type="molecule type" value="Genomic_DNA"/>
</dbReference>
<feature type="transmembrane region" description="Helical" evidence="7">
    <location>
        <begin position="236"/>
        <end position="254"/>
    </location>
</feature>
<keyword evidence="3 7" id="KW-0812">Transmembrane</keyword>
<evidence type="ECO:0000256" key="6">
    <source>
        <dbReference type="SAM" id="MobiDB-lite"/>
    </source>
</evidence>
<protein>
    <submittedName>
        <fullName evidence="8">ABC transporter permease</fullName>
    </submittedName>
</protein>